<dbReference type="SUPFAM" id="SSF51658">
    <property type="entry name" value="Xylose isomerase-like"/>
    <property type="match status" value="1"/>
</dbReference>
<dbReference type="InterPro" id="IPR013022">
    <property type="entry name" value="Xyl_isomerase-like_TIM-brl"/>
</dbReference>
<evidence type="ECO:0000259" key="2">
    <source>
        <dbReference type="Pfam" id="PF01261"/>
    </source>
</evidence>
<sequence length="301" mass="34187">MELSIHNWMRAEPIETTIRRISRLGYKKLEIQGEPSLYDTTRIGKLLRDHDLGCWGSVTLMLEDRNLLAKDPAQRAKSVQYVKDVVRMVRELDGHMVSVVPGTVGKIVPDGRPDDEWRWAVDSMKEVYEYAESVDILLGIEPINRFETYFINRGDQALALAEAVGPKCGVCLDTFHMNIEEDNTYDAIRRAKGRLVGFHVADSNRMAPGMGTLNWPEIIRTLNEIGYDDVLSVEFCAPLDRTPANPYPNSIDEHPEGLSPEQKKFLEDHGSSSVTEDFYTMLTRQSSETLLPLIQPVYEDK</sequence>
<name>A0A1G9I0E7_9BACT</name>
<dbReference type="GO" id="GO:0016853">
    <property type="term" value="F:isomerase activity"/>
    <property type="evidence" value="ECO:0007669"/>
    <property type="project" value="UniProtKB-KW"/>
</dbReference>
<dbReference type="Gene3D" id="3.20.20.150">
    <property type="entry name" value="Divalent-metal-dependent TIM barrel enzymes"/>
    <property type="match status" value="1"/>
</dbReference>
<feature type="compositionally biased region" description="Basic and acidic residues" evidence="1">
    <location>
        <begin position="251"/>
        <end position="270"/>
    </location>
</feature>
<dbReference type="PANTHER" id="PTHR12110:SF21">
    <property type="entry name" value="XYLOSE ISOMERASE-LIKE TIM BARREL DOMAIN-CONTAINING PROTEIN"/>
    <property type="match status" value="1"/>
</dbReference>
<dbReference type="Proteomes" id="UP000198901">
    <property type="component" value="Unassembled WGS sequence"/>
</dbReference>
<dbReference type="AlphaFoldDB" id="A0A1G9I0E7"/>
<organism evidence="3 4">
    <name type="scientific">Siphonobacter aquaeclarae</name>
    <dbReference type="NCBI Taxonomy" id="563176"/>
    <lineage>
        <taxon>Bacteria</taxon>
        <taxon>Pseudomonadati</taxon>
        <taxon>Bacteroidota</taxon>
        <taxon>Cytophagia</taxon>
        <taxon>Cytophagales</taxon>
        <taxon>Cytophagaceae</taxon>
        <taxon>Siphonobacter</taxon>
    </lineage>
</organism>
<proteinExistence type="predicted"/>
<dbReference type="OrthoDB" id="9801426at2"/>
<evidence type="ECO:0000313" key="3">
    <source>
        <dbReference type="EMBL" id="SDL18698.1"/>
    </source>
</evidence>
<dbReference type="RefSeq" id="WP_093196767.1">
    <property type="nucleotide sequence ID" value="NZ_FNGS01000001.1"/>
</dbReference>
<evidence type="ECO:0000313" key="4">
    <source>
        <dbReference type="Proteomes" id="UP000198901"/>
    </source>
</evidence>
<keyword evidence="3" id="KW-0413">Isomerase</keyword>
<protein>
    <submittedName>
        <fullName evidence="3">Sugar phosphate isomerase/epimerase</fullName>
    </submittedName>
</protein>
<reference evidence="3 4" key="1">
    <citation type="submission" date="2016-10" db="EMBL/GenBank/DDBJ databases">
        <authorList>
            <person name="de Groot N.N."/>
        </authorList>
    </citation>
    <scope>NUCLEOTIDE SEQUENCE [LARGE SCALE GENOMIC DNA]</scope>
    <source>
        <strain evidence="3 4">DSM 21668</strain>
    </source>
</reference>
<accession>A0A1G9I0E7</accession>
<evidence type="ECO:0000256" key="1">
    <source>
        <dbReference type="SAM" id="MobiDB-lite"/>
    </source>
</evidence>
<dbReference type="InterPro" id="IPR050312">
    <property type="entry name" value="IolE/XylAMocC-like"/>
</dbReference>
<feature type="domain" description="Xylose isomerase-like TIM barrel" evidence="2">
    <location>
        <begin position="19"/>
        <end position="246"/>
    </location>
</feature>
<feature type="region of interest" description="Disordered" evidence="1">
    <location>
        <begin position="244"/>
        <end position="270"/>
    </location>
</feature>
<dbReference type="InterPro" id="IPR036237">
    <property type="entry name" value="Xyl_isomerase-like_sf"/>
</dbReference>
<gene>
    <name evidence="3" type="ORF">SAMN04488090_0285</name>
</gene>
<dbReference type="PANTHER" id="PTHR12110">
    <property type="entry name" value="HYDROXYPYRUVATE ISOMERASE"/>
    <property type="match status" value="1"/>
</dbReference>
<keyword evidence="4" id="KW-1185">Reference proteome</keyword>
<dbReference type="Pfam" id="PF01261">
    <property type="entry name" value="AP_endonuc_2"/>
    <property type="match status" value="1"/>
</dbReference>
<dbReference type="STRING" id="563176.SAMN04488090_0285"/>
<dbReference type="EMBL" id="FNGS01000001">
    <property type="protein sequence ID" value="SDL18698.1"/>
    <property type="molecule type" value="Genomic_DNA"/>
</dbReference>